<dbReference type="AlphaFoldDB" id="A0A6J4SM21"/>
<gene>
    <name evidence="1" type="ORF">AVDCRST_MAG09-808</name>
</gene>
<organism evidence="1">
    <name type="scientific">uncultured Sphingomonas sp</name>
    <dbReference type="NCBI Taxonomy" id="158754"/>
    <lineage>
        <taxon>Bacteria</taxon>
        <taxon>Pseudomonadati</taxon>
        <taxon>Pseudomonadota</taxon>
        <taxon>Alphaproteobacteria</taxon>
        <taxon>Sphingomonadales</taxon>
        <taxon>Sphingomonadaceae</taxon>
        <taxon>Sphingomonas</taxon>
        <taxon>environmental samples</taxon>
    </lineage>
</organism>
<protein>
    <submittedName>
        <fullName evidence="1">Uncharacterized protein</fullName>
    </submittedName>
</protein>
<accession>A0A6J4SM21</accession>
<reference evidence="1" key="1">
    <citation type="submission" date="2020-02" db="EMBL/GenBank/DDBJ databases">
        <authorList>
            <person name="Meier V. D."/>
        </authorList>
    </citation>
    <scope>NUCLEOTIDE SEQUENCE</scope>
    <source>
        <strain evidence="1">AVDCRST_MAG09</strain>
    </source>
</reference>
<proteinExistence type="predicted"/>
<evidence type="ECO:0000313" key="1">
    <source>
        <dbReference type="EMBL" id="CAA9502331.1"/>
    </source>
</evidence>
<dbReference type="EMBL" id="CADCVZ010000018">
    <property type="protein sequence ID" value="CAA9502331.1"/>
    <property type="molecule type" value="Genomic_DNA"/>
</dbReference>
<name>A0A6J4SM21_9SPHN</name>
<sequence length="77" mass="7942">MLNALVTLASLFVLGVAGVVIWETLVANGAKVLAALHGRSPLAEAAIATRPVTVRYAPRPAPMRATVKPAAELRVAA</sequence>